<feature type="domain" description="DUF3048" evidence="2">
    <location>
        <begin position="198"/>
        <end position="337"/>
    </location>
</feature>
<evidence type="ECO:0000259" key="2">
    <source>
        <dbReference type="Pfam" id="PF11258"/>
    </source>
</evidence>
<evidence type="ECO:0000259" key="3">
    <source>
        <dbReference type="Pfam" id="PF17479"/>
    </source>
</evidence>
<dbReference type="EMBL" id="MWBQ01000224">
    <property type="protein sequence ID" value="OQA54142.1"/>
    <property type="molecule type" value="Genomic_DNA"/>
</dbReference>
<sequence>MNNFLINEKKVWTFSLTLSVIINLVILAAISIYWLSIKYEPPLQDEPMVIQVLEIPSTRKPVTVAPVEEANIAELNPLKDIQNQDVNNEPQIQSEIATEVQQKKEQVTIPKPPIDLPDSEMISESGSPSGAKLVNPGENIDVPEDLKWQGVEAENTLKAQFERSGQSTRLARLAEEGAERIESTVGETLATGELAIPTGQVEKKSPFSKRPISVIIENAPAARPQAGLSKADIVYEIMAEGGITRFLAIYNEGVADNVGPVRSARPYFVMKAAEHNAIFAHAGGSVEAYVYMKEMNIDTIDEFKFFQAFWRSKDRKAPHNLYTSIANLRNQAQRLGYNKPVKGGGGFQIRTPQEALGTEDASQVEILYAGDYRVKYTWDPAQRIYRRYINGNPHVDSLNGQQIKTPNLIIQITEQKVKDEEGRIEITFVGKGTGWILLDGKAAAIRWEKNSIGEKTNFYYADGRDLKINPGALWIEVVSTQNKVAM</sequence>
<organism evidence="4">
    <name type="scientific">Candidatus Atribacter allofermentans</name>
    <dbReference type="NCBI Taxonomy" id="1852833"/>
    <lineage>
        <taxon>Bacteria</taxon>
        <taxon>Pseudomonadati</taxon>
        <taxon>Atribacterota</taxon>
        <taxon>Atribacteria</taxon>
        <taxon>Atribacterales</taxon>
        <taxon>Atribacteraceae</taxon>
        <taxon>Atribacter</taxon>
    </lineage>
</organism>
<name>A0A1V5SJJ4_9BACT</name>
<dbReference type="AlphaFoldDB" id="A0A1V5SJJ4"/>
<dbReference type="Pfam" id="PF17479">
    <property type="entry name" value="DUF3048_C"/>
    <property type="match status" value="1"/>
</dbReference>
<evidence type="ECO:0000256" key="1">
    <source>
        <dbReference type="SAM" id="Phobius"/>
    </source>
</evidence>
<feature type="domain" description="DUF3048" evidence="3">
    <location>
        <begin position="366"/>
        <end position="475"/>
    </location>
</feature>
<keyword evidence="1" id="KW-0812">Transmembrane</keyword>
<accession>A0A1V5SJJ4</accession>
<keyword evidence="1" id="KW-0472">Membrane</keyword>
<reference evidence="4" key="1">
    <citation type="submission" date="2017-02" db="EMBL/GenBank/DDBJ databases">
        <title>Delving into the versatile metabolic prowess of the omnipresent phylum Bacteroidetes.</title>
        <authorList>
            <person name="Nobu M.K."/>
            <person name="Mei R."/>
            <person name="Narihiro T."/>
            <person name="Kuroda K."/>
            <person name="Liu W.-T."/>
        </authorList>
    </citation>
    <scope>NUCLEOTIDE SEQUENCE</scope>
    <source>
        <strain evidence="4">ADurb.Bin276</strain>
    </source>
</reference>
<feature type="transmembrane region" description="Helical" evidence="1">
    <location>
        <begin position="12"/>
        <end position="35"/>
    </location>
</feature>
<dbReference type="Pfam" id="PF11258">
    <property type="entry name" value="DUF3048"/>
    <property type="match status" value="1"/>
</dbReference>
<dbReference type="InterPro" id="IPR021416">
    <property type="entry name" value="DUF3048_N"/>
</dbReference>
<dbReference type="Gene3D" id="3.50.90.10">
    <property type="entry name" value="YerB-like"/>
    <property type="match status" value="1"/>
</dbReference>
<keyword evidence="4" id="KW-0449">Lipoprotein</keyword>
<gene>
    <name evidence="4" type="primary">yerB</name>
    <name evidence="4" type="ORF">BWY41_02220</name>
</gene>
<comment type="caution">
    <text evidence="4">The sequence shown here is derived from an EMBL/GenBank/DDBJ whole genome shotgun (WGS) entry which is preliminary data.</text>
</comment>
<dbReference type="Proteomes" id="UP000485569">
    <property type="component" value="Unassembled WGS sequence"/>
</dbReference>
<dbReference type="SUPFAM" id="SSF159774">
    <property type="entry name" value="YerB-like"/>
    <property type="match status" value="1"/>
</dbReference>
<protein>
    <submittedName>
        <fullName evidence="4">Putative lipoprotein YerB</fullName>
    </submittedName>
</protein>
<dbReference type="InterPro" id="IPR023158">
    <property type="entry name" value="YerB-like_sf"/>
</dbReference>
<proteinExistence type="predicted"/>
<keyword evidence="1" id="KW-1133">Transmembrane helix</keyword>
<dbReference type="InterPro" id="IPR035328">
    <property type="entry name" value="DUF3048_C"/>
</dbReference>
<evidence type="ECO:0000313" key="4">
    <source>
        <dbReference type="EMBL" id="OQA54142.1"/>
    </source>
</evidence>